<keyword evidence="3" id="KW-1185">Reference proteome</keyword>
<sequence length="702" mass="75510">MRVLVGLLAGLLLLGGSGCAVVKVKERAFGDIAAERNVDALSGGRLSIASSTALNSAGLDPAACARDPDPCIAQLRPLSSAEEWLATSAELQLLRMNALPATVERSAEAGAFKRSRQAAAEIAQVPADVAAADPRTRAAVATARYAYAYLFATARTPEQRVFEARQQQVLQYYNRAVEAIAQAAFAASAGKAEAATLDVGGLELGAVLHGYDPADIRQDPQALLASDTLGFANLRAVYRRDGFGTALVAVFPPRHGADAASASAESAAADSESAASANAAAANATSPAASYTFANAPRRRPTAGVRNDAPYRDTRYLPVTVTLRFDGEGLDGVLASRRAQLDVYNPYRIDSETIAGRKVPLAANYSAAYGIWLARSELARLSLSSLLRPKQARAFKPRVYLNQPYDPDKRVIVLIHGLASSPEAWVNLANELLGDESLRRRYQLWQVFYPTNIDMLSNRAAIASALQQTFRHYDPQGDDVASHDAVLVGHSMGGVIGRLLLSDSGGHVADAMLEGLDPALIARVRKDPLLRQLTVFQPMPQFGRAVFMASPQRGAVVTDGWPLRMVRKLIRLPLDVLRETAELIQRYDVSESDLERIGLRKGKPPTGPDDLSPNSRFMHATRDLSIEPGLPYHVIVAQRDPKLPLAQSDDGVVPYPSAHMDGAVSEKAIASGHSVQETPQAIAELRRILHEDVATFESRGKR</sequence>
<dbReference type="Proteomes" id="UP001229313">
    <property type="component" value="Chromosome"/>
</dbReference>
<accession>A0ABY9P9P1</accession>
<protein>
    <submittedName>
        <fullName evidence="2">Alpha/beta hydrolase</fullName>
    </submittedName>
</protein>
<dbReference type="EMBL" id="CP133568">
    <property type="protein sequence ID" value="WMT03752.1"/>
    <property type="molecule type" value="Genomic_DNA"/>
</dbReference>
<dbReference type="Pfam" id="PF12697">
    <property type="entry name" value="Abhydrolase_6"/>
    <property type="match status" value="1"/>
</dbReference>
<dbReference type="InterPro" id="IPR000073">
    <property type="entry name" value="AB_hydrolase_1"/>
</dbReference>
<dbReference type="Gene3D" id="3.40.50.1820">
    <property type="entry name" value="alpha/beta hydrolase"/>
    <property type="match status" value="1"/>
</dbReference>
<proteinExistence type="predicted"/>
<reference evidence="2 3" key="1">
    <citation type="submission" date="2023-08" db="EMBL/GenBank/DDBJ databases">
        <title>The whole genome sequence of Lysobacter yananisis.</title>
        <authorList>
            <person name="Sun H."/>
        </authorList>
    </citation>
    <scope>NUCLEOTIDE SEQUENCE [LARGE SCALE GENOMIC DNA]</scope>
    <source>
        <strain evidence="2 3">SNNU513</strain>
    </source>
</reference>
<evidence type="ECO:0000313" key="3">
    <source>
        <dbReference type="Proteomes" id="UP001229313"/>
    </source>
</evidence>
<dbReference type="InterPro" id="IPR029058">
    <property type="entry name" value="AB_hydrolase_fold"/>
</dbReference>
<evidence type="ECO:0000313" key="2">
    <source>
        <dbReference type="EMBL" id="WMT03752.1"/>
    </source>
</evidence>
<gene>
    <name evidence="2" type="ORF">RDV84_02585</name>
</gene>
<dbReference type="PROSITE" id="PS51257">
    <property type="entry name" value="PROKAR_LIPOPROTEIN"/>
    <property type="match status" value="1"/>
</dbReference>
<dbReference type="RefSeq" id="WP_309152355.1">
    <property type="nucleotide sequence ID" value="NZ_CP133568.1"/>
</dbReference>
<organism evidence="2 3">
    <name type="scientific">Lysobacter yananisis</name>
    <dbReference type="NCBI Taxonomy" id="1003114"/>
    <lineage>
        <taxon>Bacteria</taxon>
        <taxon>Pseudomonadati</taxon>
        <taxon>Pseudomonadota</taxon>
        <taxon>Gammaproteobacteria</taxon>
        <taxon>Lysobacterales</taxon>
        <taxon>Lysobacteraceae</taxon>
        <taxon>Lysobacter</taxon>
    </lineage>
</organism>
<feature type="domain" description="AB hydrolase-1" evidence="1">
    <location>
        <begin position="412"/>
        <end position="684"/>
    </location>
</feature>
<name>A0ABY9P9P1_9GAMM</name>
<evidence type="ECO:0000259" key="1">
    <source>
        <dbReference type="Pfam" id="PF12697"/>
    </source>
</evidence>
<keyword evidence="2" id="KW-0378">Hydrolase</keyword>
<dbReference type="SUPFAM" id="SSF53474">
    <property type="entry name" value="alpha/beta-Hydrolases"/>
    <property type="match status" value="1"/>
</dbReference>
<dbReference type="GO" id="GO:0016787">
    <property type="term" value="F:hydrolase activity"/>
    <property type="evidence" value="ECO:0007669"/>
    <property type="project" value="UniProtKB-KW"/>
</dbReference>